<keyword evidence="8" id="KW-0378">Hydrolase</keyword>
<keyword evidence="12" id="KW-0443">Lipid metabolism</keyword>
<keyword evidence="7" id="KW-0479">Metal-binding</keyword>
<organism evidence="16 17">
    <name type="scientific">Octopus sinensis</name>
    <name type="common">East Asian common octopus</name>
    <dbReference type="NCBI Taxonomy" id="2607531"/>
    <lineage>
        <taxon>Eukaryota</taxon>
        <taxon>Metazoa</taxon>
        <taxon>Spiralia</taxon>
        <taxon>Lophotrochozoa</taxon>
        <taxon>Mollusca</taxon>
        <taxon>Cephalopoda</taxon>
        <taxon>Coleoidea</taxon>
        <taxon>Octopodiformes</taxon>
        <taxon>Octopoda</taxon>
        <taxon>Incirrata</taxon>
        <taxon>Octopodidae</taxon>
        <taxon>Octopus</taxon>
    </lineage>
</organism>
<evidence type="ECO:0000256" key="13">
    <source>
        <dbReference type="ARBA" id="ARBA00023136"/>
    </source>
</evidence>
<comment type="pathway">
    <text evidence="2">Lipid metabolism; sphingolipid metabolism.</text>
</comment>
<dbReference type="AlphaFoldDB" id="A0A6P7T824"/>
<evidence type="ECO:0000256" key="2">
    <source>
        <dbReference type="ARBA" id="ARBA00004760"/>
    </source>
</evidence>
<evidence type="ECO:0000256" key="1">
    <source>
        <dbReference type="ARBA" id="ARBA00004141"/>
    </source>
</evidence>
<evidence type="ECO:0000256" key="12">
    <source>
        <dbReference type="ARBA" id="ARBA00023098"/>
    </source>
</evidence>
<dbReference type="InterPro" id="IPR036691">
    <property type="entry name" value="Endo/exonu/phosph_ase_sf"/>
</dbReference>
<dbReference type="Gene3D" id="3.60.10.10">
    <property type="entry name" value="Endonuclease/exonuclease/phosphatase"/>
    <property type="match status" value="1"/>
</dbReference>
<comment type="similarity">
    <text evidence="4">Belongs to the neutral sphingomyelinase family.</text>
</comment>
<evidence type="ECO:0000256" key="5">
    <source>
        <dbReference type="ARBA" id="ARBA00012369"/>
    </source>
</evidence>
<gene>
    <name evidence="17" type="primary">LOC115220415</name>
</gene>
<dbReference type="GO" id="GO:0046872">
    <property type="term" value="F:metal ion binding"/>
    <property type="evidence" value="ECO:0007669"/>
    <property type="project" value="UniProtKB-KW"/>
</dbReference>
<proteinExistence type="inferred from homology"/>
<evidence type="ECO:0000259" key="15">
    <source>
        <dbReference type="Pfam" id="PF03372"/>
    </source>
</evidence>
<dbReference type="SUPFAM" id="SSF56219">
    <property type="entry name" value="DNase I-like"/>
    <property type="match status" value="1"/>
</dbReference>
<dbReference type="PANTHER" id="PTHR16320">
    <property type="entry name" value="SPHINGOMYELINASE FAMILY MEMBER"/>
    <property type="match status" value="1"/>
</dbReference>
<sequence>MFSLRILTLNCWGIPFPVICKDKNFRIKSLVKALSESEYDIVLLQEIWCISDFELLQSVISKKFPHSHYFHSGSIGSGMCVFTKHPIKDALYFNYRLNGYAHKIQHGDWFAGKGVGLIKVEVSGIMINIYTTHIHAEYSDINDEYFTHRLIQSFQLSQFIKQTSEKCDVVFVGGDCNMEPKSLSYKILTTNAMLNDAWLKKKNIMDDKLGNTCECPDNSYTDSATTLKFPHGKRIDYLLFRANSGTKVTVDHYERAFGKIPNDSRSYSDHEGVSATFSLMSAPTAQACPARDAVLLSDHLQAMINEMDKNASKLSSDRIIWILLAISSTVILFLRNCCSVGGTCIAFFMNLLMVFLVVFIAFCLWNGVVINNIDSKASAATKEEAKYLLNSKKEN</sequence>
<evidence type="ECO:0000256" key="9">
    <source>
        <dbReference type="ARBA" id="ARBA00022842"/>
    </source>
</evidence>
<evidence type="ECO:0000256" key="11">
    <source>
        <dbReference type="ARBA" id="ARBA00022989"/>
    </source>
</evidence>
<dbReference type="Proteomes" id="UP000515154">
    <property type="component" value="Linkage group LG16"/>
</dbReference>
<dbReference type="EC" id="3.1.4.12" evidence="5"/>
<keyword evidence="9" id="KW-0460">Magnesium</keyword>
<dbReference type="KEGG" id="osn:115220415"/>
<evidence type="ECO:0000256" key="10">
    <source>
        <dbReference type="ARBA" id="ARBA00022919"/>
    </source>
</evidence>
<evidence type="ECO:0000256" key="14">
    <source>
        <dbReference type="SAM" id="Phobius"/>
    </source>
</evidence>
<evidence type="ECO:0000256" key="6">
    <source>
        <dbReference type="ARBA" id="ARBA00022692"/>
    </source>
</evidence>
<keyword evidence="6 14" id="KW-0812">Transmembrane</keyword>
<evidence type="ECO:0000313" key="17">
    <source>
        <dbReference type="RefSeq" id="XP_029646397.1"/>
    </source>
</evidence>
<dbReference type="InterPro" id="IPR038772">
    <property type="entry name" value="Sph/SMPD2-like"/>
</dbReference>
<dbReference type="RefSeq" id="XP_029646397.1">
    <property type="nucleotide sequence ID" value="XM_029790537.2"/>
</dbReference>
<dbReference type="PANTHER" id="PTHR16320:SF24">
    <property type="entry name" value="PHOSPHODIESTERASE, PUTATIVE-RELATED"/>
    <property type="match status" value="1"/>
</dbReference>
<evidence type="ECO:0000256" key="3">
    <source>
        <dbReference type="ARBA" id="ARBA00004991"/>
    </source>
</evidence>
<keyword evidence="10" id="KW-0746">Sphingolipid metabolism</keyword>
<evidence type="ECO:0000256" key="7">
    <source>
        <dbReference type="ARBA" id="ARBA00022723"/>
    </source>
</evidence>
<dbReference type="GO" id="GO:0004767">
    <property type="term" value="F:sphingomyelin phosphodiesterase activity"/>
    <property type="evidence" value="ECO:0007669"/>
    <property type="project" value="UniProtKB-EC"/>
</dbReference>
<keyword evidence="11 14" id="KW-1133">Transmembrane helix</keyword>
<feature type="transmembrane region" description="Helical" evidence="14">
    <location>
        <begin position="319"/>
        <end position="338"/>
    </location>
</feature>
<dbReference type="GO" id="GO:0006665">
    <property type="term" value="P:sphingolipid metabolic process"/>
    <property type="evidence" value="ECO:0007669"/>
    <property type="project" value="UniProtKB-KW"/>
</dbReference>
<dbReference type="GO" id="GO:0016020">
    <property type="term" value="C:membrane"/>
    <property type="evidence" value="ECO:0007669"/>
    <property type="project" value="UniProtKB-SubCell"/>
</dbReference>
<keyword evidence="13 14" id="KW-0472">Membrane</keyword>
<evidence type="ECO:0000256" key="8">
    <source>
        <dbReference type="ARBA" id="ARBA00022801"/>
    </source>
</evidence>
<comment type="subcellular location">
    <subcellularLocation>
        <location evidence="1">Membrane</location>
        <topology evidence="1">Multi-pass membrane protein</topology>
    </subcellularLocation>
</comment>
<comment type="pathway">
    <text evidence="3">Sphingolipid metabolism.</text>
</comment>
<name>A0A6P7T824_9MOLL</name>
<accession>A0A6P7T824</accession>
<dbReference type="Pfam" id="PF03372">
    <property type="entry name" value="Exo_endo_phos"/>
    <property type="match status" value="1"/>
</dbReference>
<evidence type="ECO:0000313" key="16">
    <source>
        <dbReference type="Proteomes" id="UP000515154"/>
    </source>
</evidence>
<keyword evidence="16" id="KW-1185">Reference proteome</keyword>
<feature type="transmembrane region" description="Helical" evidence="14">
    <location>
        <begin position="345"/>
        <end position="368"/>
    </location>
</feature>
<protein>
    <recommendedName>
        <fullName evidence="5">sphingomyelin phosphodiesterase</fullName>
        <ecNumber evidence="5">3.1.4.12</ecNumber>
    </recommendedName>
</protein>
<evidence type="ECO:0000256" key="4">
    <source>
        <dbReference type="ARBA" id="ARBA00006335"/>
    </source>
</evidence>
<reference evidence="17" key="1">
    <citation type="submission" date="2025-08" db="UniProtKB">
        <authorList>
            <consortium name="RefSeq"/>
        </authorList>
    </citation>
    <scope>IDENTIFICATION</scope>
</reference>
<feature type="domain" description="Endonuclease/exonuclease/phosphatase" evidence="15">
    <location>
        <begin position="7"/>
        <end position="270"/>
    </location>
</feature>
<dbReference type="InterPro" id="IPR005135">
    <property type="entry name" value="Endo/exonuclease/phosphatase"/>
</dbReference>